<gene>
    <name evidence="2" type="ORF">EV385_2530</name>
</gene>
<accession>A0A4Q7ZIR9</accession>
<proteinExistence type="predicted"/>
<evidence type="ECO:0000313" key="2">
    <source>
        <dbReference type="EMBL" id="RZU50747.1"/>
    </source>
</evidence>
<feature type="transmembrane region" description="Helical" evidence="1">
    <location>
        <begin position="92"/>
        <end position="115"/>
    </location>
</feature>
<feature type="transmembrane region" description="Helical" evidence="1">
    <location>
        <begin position="35"/>
        <end position="58"/>
    </location>
</feature>
<dbReference type="OrthoDB" id="3404906at2"/>
<sequence>MAERQGSWPGSAVPQPSGLFPGLPRRPVYREPHPVAAAPVLAGIGATVLWFVLFGSVGRDLASYAWWTVLAALSAWAVSAALAVLGDRGVAVGVAVTSGFGLSIASTFVAVRWIATSDWPMW</sequence>
<dbReference type="Proteomes" id="UP000292564">
    <property type="component" value="Unassembled WGS sequence"/>
</dbReference>
<reference evidence="2 3" key="1">
    <citation type="submission" date="2019-02" db="EMBL/GenBank/DDBJ databases">
        <title>Sequencing the genomes of 1000 actinobacteria strains.</title>
        <authorList>
            <person name="Klenk H.-P."/>
        </authorList>
    </citation>
    <scope>NUCLEOTIDE SEQUENCE [LARGE SCALE GENOMIC DNA]</scope>
    <source>
        <strain evidence="2 3">DSM 45162</strain>
    </source>
</reference>
<evidence type="ECO:0000256" key="1">
    <source>
        <dbReference type="SAM" id="Phobius"/>
    </source>
</evidence>
<protein>
    <submittedName>
        <fullName evidence="2">Uncharacterized protein</fullName>
    </submittedName>
</protein>
<keyword evidence="3" id="KW-1185">Reference proteome</keyword>
<dbReference type="RefSeq" id="WP_130509625.1">
    <property type="nucleotide sequence ID" value="NZ_SHKY01000001.1"/>
</dbReference>
<feature type="transmembrane region" description="Helical" evidence="1">
    <location>
        <begin position="64"/>
        <end position="85"/>
    </location>
</feature>
<keyword evidence="1" id="KW-0812">Transmembrane</keyword>
<dbReference type="AlphaFoldDB" id="A0A4Q7ZIR9"/>
<comment type="caution">
    <text evidence="2">The sequence shown here is derived from an EMBL/GenBank/DDBJ whole genome shotgun (WGS) entry which is preliminary data.</text>
</comment>
<dbReference type="EMBL" id="SHKY01000001">
    <property type="protein sequence ID" value="RZU50747.1"/>
    <property type="molecule type" value="Genomic_DNA"/>
</dbReference>
<evidence type="ECO:0000313" key="3">
    <source>
        <dbReference type="Proteomes" id="UP000292564"/>
    </source>
</evidence>
<keyword evidence="1" id="KW-1133">Transmembrane helix</keyword>
<name>A0A4Q7ZIR9_9ACTN</name>
<keyword evidence="1" id="KW-0472">Membrane</keyword>
<organism evidence="2 3">
    <name type="scientific">Krasilnikovia cinnamomea</name>
    <dbReference type="NCBI Taxonomy" id="349313"/>
    <lineage>
        <taxon>Bacteria</taxon>
        <taxon>Bacillati</taxon>
        <taxon>Actinomycetota</taxon>
        <taxon>Actinomycetes</taxon>
        <taxon>Micromonosporales</taxon>
        <taxon>Micromonosporaceae</taxon>
        <taxon>Krasilnikovia</taxon>
    </lineage>
</organism>